<reference evidence="1 2" key="1">
    <citation type="submission" date="2019-03" db="EMBL/GenBank/DDBJ databases">
        <title>Genomic Encyclopedia of Type Strains, Phase IV (KMG-IV): sequencing the most valuable type-strain genomes for metagenomic binning, comparative biology and taxonomic classification.</title>
        <authorList>
            <person name="Goeker M."/>
        </authorList>
    </citation>
    <scope>NUCLEOTIDE SEQUENCE [LARGE SCALE GENOMIC DNA]</scope>
    <source>
        <strain evidence="1 2">DSM 15264</strain>
    </source>
</reference>
<sequence length="108" mass="11777">MLHRIVPPADIPAPEIRVRGQLQRDARVRYTTRGEPVLECVIAQADGTCIVVRRLYKADTASSIAARSLANQLRQGGLCTAYGGQLARATVDGKRALQLRGVTLIEPR</sequence>
<accession>A0AA46DCN8</accession>
<dbReference type="EMBL" id="SLXF01000006">
    <property type="protein sequence ID" value="TCP06589.1"/>
    <property type="molecule type" value="Genomic_DNA"/>
</dbReference>
<protein>
    <submittedName>
        <fullName evidence="1">Uncharacterized protein</fullName>
    </submittedName>
</protein>
<comment type="caution">
    <text evidence="1">The sequence shown here is derived from an EMBL/GenBank/DDBJ whole genome shotgun (WGS) entry which is preliminary data.</text>
</comment>
<dbReference type="AlphaFoldDB" id="A0AA46DCN8"/>
<organism evidence="1 2">
    <name type="scientific">Caldimonas thermodepolymerans</name>
    <dbReference type="NCBI Taxonomy" id="215580"/>
    <lineage>
        <taxon>Bacteria</taxon>
        <taxon>Pseudomonadati</taxon>
        <taxon>Pseudomonadota</taxon>
        <taxon>Betaproteobacteria</taxon>
        <taxon>Burkholderiales</taxon>
        <taxon>Sphaerotilaceae</taxon>
        <taxon>Caldimonas</taxon>
    </lineage>
</organism>
<name>A0AA46DCN8_9BURK</name>
<dbReference type="RefSeq" id="WP_132765418.1">
    <property type="nucleotide sequence ID" value="NZ_CP110416.1"/>
</dbReference>
<evidence type="ECO:0000313" key="1">
    <source>
        <dbReference type="EMBL" id="TCP06589.1"/>
    </source>
</evidence>
<dbReference type="Proteomes" id="UP000294772">
    <property type="component" value="Unassembled WGS sequence"/>
</dbReference>
<evidence type="ECO:0000313" key="2">
    <source>
        <dbReference type="Proteomes" id="UP000294772"/>
    </source>
</evidence>
<gene>
    <name evidence="1" type="ORF">EV676_10672</name>
</gene>
<proteinExistence type="predicted"/>